<evidence type="ECO:0000259" key="21">
    <source>
        <dbReference type="PROSITE" id="PS51003"/>
    </source>
</evidence>
<dbReference type="Pfam" id="PF00033">
    <property type="entry name" value="Cytochrome_B"/>
    <property type="match status" value="1"/>
</dbReference>
<comment type="cofactor">
    <cofactor evidence="18">
        <name>heme</name>
        <dbReference type="ChEBI" id="CHEBI:30413"/>
    </cofactor>
    <text evidence="18">Binds 2 heme groups non-covalently.</text>
</comment>
<evidence type="ECO:0000256" key="14">
    <source>
        <dbReference type="ARBA" id="ARBA00023075"/>
    </source>
</evidence>
<keyword evidence="11 19" id="KW-0249">Electron transport</keyword>
<keyword evidence="16 19" id="KW-0472">Membrane</keyword>
<keyword evidence="13 18" id="KW-0408">Iron</keyword>
<organism evidence="22">
    <name type="scientific">Ampulex compressa</name>
    <name type="common">Emerald cockroach wasp</name>
    <dbReference type="NCBI Taxonomy" id="860918"/>
    <lineage>
        <taxon>Eukaryota</taxon>
        <taxon>Metazoa</taxon>
        <taxon>Ecdysozoa</taxon>
        <taxon>Arthropoda</taxon>
        <taxon>Hexapoda</taxon>
        <taxon>Insecta</taxon>
        <taxon>Pterygota</taxon>
        <taxon>Neoptera</taxon>
        <taxon>Endopterygota</taxon>
        <taxon>Hymenoptera</taxon>
        <taxon>Apocrita</taxon>
        <taxon>Aculeata</taxon>
        <taxon>Apoidea</taxon>
        <taxon>Ampulicidae</taxon>
        <taxon>Ampulicini</taxon>
        <taxon>Ampulex</taxon>
    </lineage>
</organism>
<keyword evidence="12 19" id="KW-1133">Transmembrane helix</keyword>
<dbReference type="PIRSF" id="PIRSF038885">
    <property type="entry name" value="COB"/>
    <property type="match status" value="1"/>
</dbReference>
<feature type="binding site" description="axial binding residue" evidence="18">
    <location>
        <position position="200"/>
    </location>
    <ligand>
        <name>heme b</name>
        <dbReference type="ChEBI" id="CHEBI:60344"/>
        <label>b566</label>
    </ligand>
    <ligandPart>
        <name>Fe</name>
        <dbReference type="ChEBI" id="CHEBI:18248"/>
    </ligandPart>
</feature>
<comment type="subcellular location">
    <subcellularLocation>
        <location evidence="2">Mitochondrion inner membrane</location>
        <topology evidence="2">Multi-pass membrane protein</topology>
    </subcellularLocation>
</comment>
<evidence type="ECO:0000256" key="9">
    <source>
        <dbReference type="ARBA" id="ARBA00022723"/>
    </source>
</evidence>
<comment type="similarity">
    <text evidence="19">Belongs to the cytochrome b family.</text>
</comment>
<sequence length="393" mass="45688">MNNSFKSMMKTNLIFKLVNNFVMVLPVSMNISYWWNFGSILGVCLLIQIITGLFLTMHYCSNLNFAFDSIIHIMQDVNYGWLVRMIHMNGASMFFMCMYIHIGRGIYYHSFNNKKVWIVGVIILLMSMGTAFLGYVLPWGQMSFWGATVITNLLSAIPYVGNMIVEWIWGGFSINNATLGRFYTFHFILPLVLVILVIFHLVFLHELGSGNPLGINFDMMKISFYPYYILKDLLGFMIMFMIFLIVVLQFPYYFGDPDNFIPANSMVTPVHIQPEWYFLFAYAILRAIPSKLGGVVALMMSVIILGILPFLSVFNYGSSMFYPLNQLMNWLFFSSFFLLTWVGSRPIEYPFDVISQILGVIYFMYFLIYPLLNILWDEILMMDTTENMELKWS</sequence>
<evidence type="ECO:0000256" key="18">
    <source>
        <dbReference type="PIRSR" id="PIRSR038885-2"/>
    </source>
</evidence>
<dbReference type="GO" id="GO:0045275">
    <property type="term" value="C:respiratory chain complex III"/>
    <property type="evidence" value="ECO:0007669"/>
    <property type="project" value="InterPro"/>
</dbReference>
<dbReference type="GO" id="GO:0016491">
    <property type="term" value="F:oxidoreductase activity"/>
    <property type="evidence" value="ECO:0007669"/>
    <property type="project" value="UniProtKB-UniRule"/>
</dbReference>
<feature type="binding site" evidence="17">
    <location>
        <position position="205"/>
    </location>
    <ligand>
        <name>a ubiquinone</name>
        <dbReference type="ChEBI" id="CHEBI:16389"/>
    </ligand>
</feature>
<evidence type="ECO:0000256" key="2">
    <source>
        <dbReference type="ARBA" id="ARBA00004448"/>
    </source>
</evidence>
<evidence type="ECO:0000256" key="11">
    <source>
        <dbReference type="ARBA" id="ARBA00022982"/>
    </source>
</evidence>
<comment type="subunit">
    <text evidence="3">The main subunits of complex b-c1 are: cytochrome b, cytochrome c1 and the Rieske protein.</text>
</comment>
<feature type="transmembrane region" description="Helical" evidence="19">
    <location>
        <begin position="185"/>
        <end position="207"/>
    </location>
</feature>
<keyword evidence="10" id="KW-0999">Mitochondrion inner membrane</keyword>
<dbReference type="SUPFAM" id="SSF81342">
    <property type="entry name" value="Transmembrane di-heme cytochromes"/>
    <property type="match status" value="1"/>
</dbReference>
<keyword evidence="7 19" id="KW-0679">Respiratory chain</keyword>
<evidence type="ECO:0000256" key="1">
    <source>
        <dbReference type="ARBA" id="ARBA00002566"/>
    </source>
</evidence>
<evidence type="ECO:0000256" key="7">
    <source>
        <dbReference type="ARBA" id="ARBA00022660"/>
    </source>
</evidence>
<evidence type="ECO:0000256" key="16">
    <source>
        <dbReference type="ARBA" id="ARBA00023136"/>
    </source>
</evidence>
<name>A0A343DRL6_AMPCP</name>
<dbReference type="InterPro" id="IPR027387">
    <property type="entry name" value="Cytb/b6-like_sf"/>
</dbReference>
<keyword evidence="8 19" id="KW-0812">Transmembrane</keyword>
<evidence type="ECO:0000256" key="15">
    <source>
        <dbReference type="ARBA" id="ARBA00023128"/>
    </source>
</evidence>
<feature type="transmembrane region" description="Helical" evidence="19">
    <location>
        <begin position="228"/>
        <end position="254"/>
    </location>
</feature>
<feature type="domain" description="Cytochrome b/b6 N-terminal region profile" evidence="20">
    <location>
        <begin position="5"/>
        <end position="213"/>
    </location>
</feature>
<dbReference type="AlphaFoldDB" id="A0A343DRL6"/>
<protein>
    <recommendedName>
        <fullName evidence="4 19">Cytochrome b</fullName>
    </recommendedName>
</protein>
<dbReference type="PROSITE" id="PS51002">
    <property type="entry name" value="CYTB_NTER"/>
    <property type="match status" value="1"/>
</dbReference>
<dbReference type="SUPFAM" id="SSF81648">
    <property type="entry name" value="a domain/subunit of cytochrome bc1 complex (Ubiquinol-cytochrome c reductase)"/>
    <property type="match status" value="1"/>
</dbReference>
<feature type="transmembrane region" description="Helical" evidence="19">
    <location>
        <begin position="353"/>
        <end position="372"/>
    </location>
</feature>
<dbReference type="GO" id="GO:0005743">
    <property type="term" value="C:mitochondrial inner membrane"/>
    <property type="evidence" value="ECO:0007669"/>
    <property type="project" value="UniProtKB-SubCell"/>
</dbReference>
<keyword evidence="5 19" id="KW-0813">Transport</keyword>
<evidence type="ECO:0000256" key="12">
    <source>
        <dbReference type="ARBA" id="ARBA00022989"/>
    </source>
</evidence>
<keyword evidence="14" id="KW-0830">Ubiquinone</keyword>
<dbReference type="InterPro" id="IPR005798">
    <property type="entry name" value="Cyt_b/b6_C"/>
</dbReference>
<feature type="transmembrane region" description="Helical" evidence="19">
    <location>
        <begin position="81"/>
        <end position="102"/>
    </location>
</feature>
<dbReference type="CTD" id="247517"/>
<evidence type="ECO:0000256" key="3">
    <source>
        <dbReference type="ARBA" id="ARBA00011649"/>
    </source>
</evidence>
<feature type="transmembrane region" description="Helical" evidence="19">
    <location>
        <begin position="117"/>
        <end position="137"/>
    </location>
</feature>
<evidence type="ECO:0000313" key="22">
    <source>
        <dbReference type="EMBL" id="ARX96690.1"/>
    </source>
</evidence>
<evidence type="ECO:0000256" key="17">
    <source>
        <dbReference type="PIRSR" id="PIRSR038885-1"/>
    </source>
</evidence>
<geneLocation type="mitochondrion" evidence="22"/>
<gene>
    <name evidence="22" type="primary">cob</name>
</gene>
<evidence type="ECO:0000259" key="20">
    <source>
        <dbReference type="PROSITE" id="PS51002"/>
    </source>
</evidence>
<dbReference type="CDD" id="cd00284">
    <property type="entry name" value="Cytochrome_b_N"/>
    <property type="match status" value="1"/>
</dbReference>
<dbReference type="Gene3D" id="1.20.810.10">
    <property type="entry name" value="Cytochrome Bc1 Complex, Chain C"/>
    <property type="match status" value="1"/>
</dbReference>
<feature type="binding site" description="axial binding residue" evidence="18">
    <location>
        <position position="186"/>
    </location>
    <ligand>
        <name>heme b</name>
        <dbReference type="ChEBI" id="CHEBI:60344"/>
        <label>b562</label>
    </ligand>
    <ligandPart>
        <name>Fe</name>
        <dbReference type="ChEBI" id="CHEBI:18248"/>
    </ligandPart>
</feature>
<dbReference type="GO" id="GO:0008121">
    <property type="term" value="F:quinol-cytochrome-c reductase activity"/>
    <property type="evidence" value="ECO:0007669"/>
    <property type="project" value="InterPro"/>
</dbReference>
<dbReference type="InterPro" id="IPR048259">
    <property type="entry name" value="Cytochrome_b_N_euk/bac"/>
</dbReference>
<dbReference type="PROSITE" id="PS51003">
    <property type="entry name" value="CYTB_CTER"/>
    <property type="match status" value="1"/>
</dbReference>
<feature type="transmembrane region" description="Helical" evidence="19">
    <location>
        <begin position="12"/>
        <end position="34"/>
    </location>
</feature>
<dbReference type="PANTHER" id="PTHR19271:SF16">
    <property type="entry name" value="CYTOCHROME B"/>
    <property type="match status" value="1"/>
</dbReference>
<feature type="transmembrane region" description="Helical" evidence="19">
    <location>
        <begin position="292"/>
        <end position="314"/>
    </location>
</feature>
<evidence type="ECO:0000256" key="8">
    <source>
        <dbReference type="ARBA" id="ARBA00022692"/>
    </source>
</evidence>
<dbReference type="InterPro" id="IPR048260">
    <property type="entry name" value="Cytochrome_b_C_euk/bac"/>
</dbReference>
<dbReference type="GO" id="GO:0046872">
    <property type="term" value="F:metal ion binding"/>
    <property type="evidence" value="ECO:0007669"/>
    <property type="project" value="UniProtKB-UniRule"/>
</dbReference>
<dbReference type="InterPro" id="IPR036150">
    <property type="entry name" value="Cyt_b/b6_C_sf"/>
</dbReference>
<evidence type="ECO:0000256" key="6">
    <source>
        <dbReference type="ARBA" id="ARBA00022617"/>
    </source>
</evidence>
<feature type="transmembrane region" description="Helical" evidence="19">
    <location>
        <begin position="320"/>
        <end position="341"/>
    </location>
</feature>
<comment type="cofactor">
    <cofactor evidence="19">
        <name>heme b</name>
        <dbReference type="ChEBI" id="CHEBI:60344"/>
    </cofactor>
    <text evidence="19">Binds 2 heme groups non-covalently.</text>
</comment>
<feature type="transmembrane region" description="Helical" evidence="19">
    <location>
        <begin position="40"/>
        <end position="60"/>
    </location>
</feature>
<keyword evidence="6 18" id="KW-0349">Heme</keyword>
<dbReference type="CDD" id="cd00290">
    <property type="entry name" value="cytochrome_b_C"/>
    <property type="match status" value="1"/>
</dbReference>
<dbReference type="GO" id="GO:0006122">
    <property type="term" value="P:mitochondrial electron transport, ubiquinol to cytochrome c"/>
    <property type="evidence" value="ECO:0007669"/>
    <property type="project" value="TreeGrafter"/>
</dbReference>
<dbReference type="RefSeq" id="YP_011062601.1">
    <property type="nucleotide sequence ID" value="NC_086970.1"/>
</dbReference>
<proteinExistence type="inferred from homology"/>
<keyword evidence="9 18" id="KW-0479">Metal-binding</keyword>
<evidence type="ECO:0000256" key="10">
    <source>
        <dbReference type="ARBA" id="ARBA00022792"/>
    </source>
</evidence>
<feature type="transmembrane region" description="Helical" evidence="19">
    <location>
        <begin position="144"/>
        <end position="165"/>
    </location>
</feature>
<dbReference type="EMBL" id="KX494110">
    <property type="protein sequence ID" value="ARX96690.1"/>
    <property type="molecule type" value="Genomic_DNA"/>
</dbReference>
<feature type="binding site" description="axial binding residue" evidence="18">
    <location>
        <position position="87"/>
    </location>
    <ligand>
        <name>heme b</name>
        <dbReference type="ChEBI" id="CHEBI:60344"/>
        <label>b562</label>
    </ligand>
    <ligandPart>
        <name>Fe</name>
        <dbReference type="ChEBI" id="CHEBI:18248"/>
    </ligandPart>
</feature>
<feature type="binding site" description="axial binding residue" evidence="18">
    <location>
        <position position="101"/>
    </location>
    <ligand>
        <name>heme b</name>
        <dbReference type="ChEBI" id="CHEBI:60344"/>
        <label>b566</label>
    </ligand>
    <ligandPart>
        <name>Fe</name>
        <dbReference type="ChEBI" id="CHEBI:18248"/>
    </ligandPart>
</feature>
<keyword evidence="15 19" id="KW-0496">Mitochondrion</keyword>
<dbReference type="Pfam" id="PF00032">
    <property type="entry name" value="Cytochrom_B_C"/>
    <property type="match status" value="1"/>
</dbReference>
<evidence type="ECO:0000256" key="5">
    <source>
        <dbReference type="ARBA" id="ARBA00022448"/>
    </source>
</evidence>
<accession>A0A343DRL6</accession>
<dbReference type="InterPro" id="IPR016174">
    <property type="entry name" value="Di-haem_cyt_TM"/>
</dbReference>
<dbReference type="GeneID" id="88604155"/>
<feature type="domain" description="Cytochrome b/b6 C-terminal region profile" evidence="21">
    <location>
        <begin position="214"/>
        <end position="383"/>
    </location>
</feature>
<evidence type="ECO:0000256" key="4">
    <source>
        <dbReference type="ARBA" id="ARBA00013531"/>
    </source>
</evidence>
<dbReference type="PANTHER" id="PTHR19271">
    <property type="entry name" value="CYTOCHROME B"/>
    <property type="match status" value="1"/>
</dbReference>
<evidence type="ECO:0000256" key="13">
    <source>
        <dbReference type="ARBA" id="ARBA00023004"/>
    </source>
</evidence>
<comment type="function">
    <text evidence="1 19">Component of the ubiquinol-cytochrome c reductase complex (complex III or cytochrome b-c1 complex) that is part of the mitochondrial respiratory chain. The b-c1 complex mediates electron transfer from ubiquinol to cytochrome c. Contributes to the generation of a proton gradient across the mitochondrial membrane that is then used for ATP synthesis.</text>
</comment>
<reference evidence="22" key="1">
    <citation type="journal article" date="2018" name="Mol. Phylogenet. Evol.">
        <title>Gene arrangement and sequence of mitochondrial genomes yield insights into the phylogeny and evolution of bees and sphecid wasps (Hymenoptera: Apoidea).</title>
        <authorList>
            <person name="Zheng B.Y."/>
            <person name="Cao L.J."/>
            <person name="Tang P."/>
            <person name="van Achterberg K."/>
            <person name="Hoffmann A.A."/>
            <person name="Chen H.Y."/>
            <person name="Chen X.X."/>
            <person name="Wei S.J."/>
        </authorList>
    </citation>
    <scope>NUCLEOTIDE SEQUENCE</scope>
</reference>
<dbReference type="InterPro" id="IPR030689">
    <property type="entry name" value="Cytochrome_b"/>
</dbReference>
<dbReference type="InterPro" id="IPR005797">
    <property type="entry name" value="Cyt_b/b6_N"/>
</dbReference>
<evidence type="ECO:0000256" key="19">
    <source>
        <dbReference type="RuleBase" id="RU362117"/>
    </source>
</evidence>